<evidence type="ECO:0000313" key="5">
    <source>
        <dbReference type="EMBL" id="KKK39145.1"/>
    </source>
</evidence>
<keyword evidence="2" id="KW-0560">Oxidoreductase</keyword>
<reference evidence="5 6" key="1">
    <citation type="submission" date="2015-04" db="EMBL/GenBank/DDBJ databases">
        <title>Taxonomic description and genome sequence of Bacillus campisalis sp. nov., a novel member of the genus Bacillus isolated from solar saltern.</title>
        <authorList>
            <person name="Mathan Kumar R."/>
            <person name="Kaur G."/>
            <person name="Kumar A."/>
            <person name="Singh N.K."/>
            <person name="Kaur N."/>
            <person name="Kumar N."/>
            <person name="Mayilraj S."/>
        </authorList>
    </citation>
    <scope>NUCLEOTIDE SEQUENCE [LARGE SCALE GENOMIC DNA]</scope>
    <source>
        <strain evidence="5 6">SA2-6</strain>
    </source>
</reference>
<sequence length="242" mass="25918">MELQGKVALVTGGGRGIGRETSLLLAKHGAKVAVFSRSEAEVSDTANYITNELGGEAIYVTGDVRSVEDVKKAVRETREKLGDVDILVNNAGTMLLKPLDETTVEEWDFVQDINSRAHFLLAREVVPQMKENRDGVIVNISSIWGTKGGPDRSAYITSKFAAIGFSKALGEELKPYNVRVNAVCPGPVDTKMTDDLGPDLNKTGWLQPIDIAHVIVDLCLPKSVAVTATAVEAFGGGRPVGL</sequence>
<dbReference type="AlphaFoldDB" id="A0A0M2T2V8"/>
<dbReference type="OrthoDB" id="9775296at2"/>
<dbReference type="FunFam" id="3.40.50.720:FF:000084">
    <property type="entry name" value="Short-chain dehydrogenase reductase"/>
    <property type="match status" value="1"/>
</dbReference>
<dbReference type="Gene3D" id="3.40.50.720">
    <property type="entry name" value="NAD(P)-binding Rossmann-like Domain"/>
    <property type="match status" value="1"/>
</dbReference>
<evidence type="ECO:0000256" key="1">
    <source>
        <dbReference type="ARBA" id="ARBA00006484"/>
    </source>
</evidence>
<dbReference type="InterPro" id="IPR050259">
    <property type="entry name" value="SDR"/>
</dbReference>
<gene>
    <name evidence="5" type="ORF">WQ57_05060</name>
</gene>
<dbReference type="Proteomes" id="UP000034166">
    <property type="component" value="Unassembled WGS sequence"/>
</dbReference>
<feature type="domain" description="Ketoreductase" evidence="4">
    <location>
        <begin position="6"/>
        <end position="191"/>
    </location>
</feature>
<dbReference type="Pfam" id="PF00106">
    <property type="entry name" value="adh_short"/>
    <property type="match status" value="1"/>
</dbReference>
<name>A0A0M2T2V8_9BACI</name>
<dbReference type="InterPro" id="IPR057326">
    <property type="entry name" value="KR_dom"/>
</dbReference>
<dbReference type="PRINTS" id="PR00081">
    <property type="entry name" value="GDHRDH"/>
</dbReference>
<protein>
    <submittedName>
        <fullName evidence="5">Dehydrogenase</fullName>
    </submittedName>
</protein>
<organism evidence="5 6">
    <name type="scientific">Mesobacillus campisalis</name>
    <dbReference type="NCBI Taxonomy" id="1408103"/>
    <lineage>
        <taxon>Bacteria</taxon>
        <taxon>Bacillati</taxon>
        <taxon>Bacillota</taxon>
        <taxon>Bacilli</taxon>
        <taxon>Bacillales</taxon>
        <taxon>Bacillaceae</taxon>
        <taxon>Mesobacillus</taxon>
    </lineage>
</organism>
<comment type="similarity">
    <text evidence="1 3">Belongs to the short-chain dehydrogenases/reductases (SDR) family.</text>
</comment>
<accession>A0A0M2T2V8</accession>
<dbReference type="SMART" id="SM00822">
    <property type="entry name" value="PKS_KR"/>
    <property type="match status" value="1"/>
</dbReference>
<evidence type="ECO:0000256" key="3">
    <source>
        <dbReference type="RuleBase" id="RU000363"/>
    </source>
</evidence>
<dbReference type="PANTHER" id="PTHR42879:SF2">
    <property type="entry name" value="3-OXOACYL-[ACYL-CARRIER-PROTEIN] REDUCTASE FABG"/>
    <property type="match status" value="1"/>
</dbReference>
<dbReference type="PATRIC" id="fig|1408103.3.peg.1135"/>
<evidence type="ECO:0000256" key="2">
    <source>
        <dbReference type="ARBA" id="ARBA00023002"/>
    </source>
</evidence>
<dbReference type="PANTHER" id="PTHR42879">
    <property type="entry name" value="3-OXOACYL-(ACYL-CARRIER-PROTEIN) REDUCTASE"/>
    <property type="match status" value="1"/>
</dbReference>
<dbReference type="PRINTS" id="PR00080">
    <property type="entry name" value="SDRFAMILY"/>
</dbReference>
<dbReference type="GO" id="GO:0016491">
    <property type="term" value="F:oxidoreductase activity"/>
    <property type="evidence" value="ECO:0007669"/>
    <property type="project" value="UniProtKB-KW"/>
</dbReference>
<comment type="caution">
    <text evidence="5">The sequence shown here is derived from an EMBL/GenBank/DDBJ whole genome shotgun (WGS) entry which is preliminary data.</text>
</comment>
<keyword evidence="6" id="KW-1185">Reference proteome</keyword>
<dbReference type="GO" id="GO:0008206">
    <property type="term" value="P:bile acid metabolic process"/>
    <property type="evidence" value="ECO:0007669"/>
    <property type="project" value="UniProtKB-ARBA"/>
</dbReference>
<dbReference type="RefSeq" id="WP_046522636.1">
    <property type="nucleotide sequence ID" value="NZ_LAYY01000004.1"/>
</dbReference>
<dbReference type="InterPro" id="IPR002347">
    <property type="entry name" value="SDR_fam"/>
</dbReference>
<evidence type="ECO:0000313" key="6">
    <source>
        <dbReference type="Proteomes" id="UP000034166"/>
    </source>
</evidence>
<proteinExistence type="inferred from homology"/>
<dbReference type="EMBL" id="LAYY01000004">
    <property type="protein sequence ID" value="KKK39145.1"/>
    <property type="molecule type" value="Genomic_DNA"/>
</dbReference>
<dbReference type="CDD" id="cd05233">
    <property type="entry name" value="SDR_c"/>
    <property type="match status" value="1"/>
</dbReference>
<evidence type="ECO:0000259" key="4">
    <source>
        <dbReference type="SMART" id="SM00822"/>
    </source>
</evidence>
<dbReference type="SUPFAM" id="SSF51735">
    <property type="entry name" value="NAD(P)-binding Rossmann-fold domains"/>
    <property type="match status" value="1"/>
</dbReference>
<dbReference type="InterPro" id="IPR036291">
    <property type="entry name" value="NAD(P)-bd_dom_sf"/>
</dbReference>